<protein>
    <submittedName>
        <fullName evidence="1">Uncharacterized protein</fullName>
    </submittedName>
</protein>
<dbReference type="KEGG" id="ncs:NCAS_0B05470"/>
<dbReference type="GeneID" id="96902189"/>
<dbReference type="EMBL" id="HE576753">
    <property type="protein sequence ID" value="CCC68631.1"/>
    <property type="molecule type" value="Genomic_DNA"/>
</dbReference>
<evidence type="ECO:0000313" key="2">
    <source>
        <dbReference type="Proteomes" id="UP000001640"/>
    </source>
</evidence>
<proteinExistence type="predicted"/>
<dbReference type="InParanoid" id="G0V9L5"/>
<dbReference type="AlphaFoldDB" id="G0V9L5"/>
<evidence type="ECO:0000313" key="1">
    <source>
        <dbReference type="EMBL" id="CCC68631.1"/>
    </source>
</evidence>
<dbReference type="HOGENOM" id="CLU_190836_1_0_1"/>
<dbReference type="Proteomes" id="UP000001640">
    <property type="component" value="Chromosome 2"/>
</dbReference>
<name>G0V9L5_NAUCA</name>
<sequence>MESVSVRKLKRAALLLALALIINIIYKVASRCILKFIYFCFFSSQGKEYNEIFWWQKIPSLERVIWKVVDYLEN</sequence>
<reference key="2">
    <citation type="submission" date="2011-08" db="EMBL/GenBank/DDBJ databases">
        <title>Genome sequence of Naumovozyma castellii.</title>
        <authorList>
            <person name="Gordon J.L."/>
            <person name="Armisen D."/>
            <person name="Proux-Wera E."/>
            <person name="OhEigeartaigh S.S."/>
            <person name="Byrne K.P."/>
            <person name="Wolfe K.H."/>
        </authorList>
    </citation>
    <scope>NUCLEOTIDE SEQUENCE</scope>
    <source>
        <strain>Type strain:CBS 4309</strain>
    </source>
</reference>
<dbReference type="OMA" id="EYNEIFW"/>
<organism evidence="1 2">
    <name type="scientific">Naumovozyma castellii</name>
    <name type="common">Yeast</name>
    <name type="synonym">Saccharomyces castellii</name>
    <dbReference type="NCBI Taxonomy" id="27288"/>
    <lineage>
        <taxon>Eukaryota</taxon>
        <taxon>Fungi</taxon>
        <taxon>Dikarya</taxon>
        <taxon>Ascomycota</taxon>
        <taxon>Saccharomycotina</taxon>
        <taxon>Saccharomycetes</taxon>
        <taxon>Saccharomycetales</taxon>
        <taxon>Saccharomycetaceae</taxon>
        <taxon>Naumovozyma</taxon>
    </lineage>
</organism>
<gene>
    <name evidence="1" type="primary">NCAS0B05470</name>
    <name evidence="1" type="ordered locus">NCAS_0B05470</name>
</gene>
<reference evidence="1 2" key="1">
    <citation type="journal article" date="2011" name="Proc. Natl. Acad. Sci. U.S.A.">
        <title>Evolutionary erosion of yeast sex chromosomes by mating-type switching accidents.</title>
        <authorList>
            <person name="Gordon J.L."/>
            <person name="Armisen D."/>
            <person name="Proux-Wera E."/>
            <person name="Oheigeartaigh S.S."/>
            <person name="Byrne K.P."/>
            <person name="Wolfe K.H."/>
        </authorList>
    </citation>
    <scope>NUCLEOTIDE SEQUENCE [LARGE SCALE GENOMIC DNA]</scope>
    <source>
        <strain evidence="2">ATCC 76901 / BCRC 22586 / CBS 4309 / NBRC 1992 / NRRL Y-12630</strain>
    </source>
</reference>
<dbReference type="OrthoDB" id="4032162at2759"/>
<dbReference type="RefSeq" id="XP_003675003.1">
    <property type="nucleotide sequence ID" value="XM_003674955.1"/>
</dbReference>
<dbReference type="FunCoup" id="G0V9L5">
    <property type="interactions" value="3"/>
</dbReference>
<keyword evidence="2" id="KW-1185">Reference proteome</keyword>
<accession>G0V9L5</accession>